<organism evidence="1 2">
    <name type="scientific">Acaulospora colombiana</name>
    <dbReference type="NCBI Taxonomy" id="27376"/>
    <lineage>
        <taxon>Eukaryota</taxon>
        <taxon>Fungi</taxon>
        <taxon>Fungi incertae sedis</taxon>
        <taxon>Mucoromycota</taxon>
        <taxon>Glomeromycotina</taxon>
        <taxon>Glomeromycetes</taxon>
        <taxon>Diversisporales</taxon>
        <taxon>Acaulosporaceae</taxon>
        <taxon>Acaulospora</taxon>
    </lineage>
</organism>
<comment type="caution">
    <text evidence="1">The sequence shown here is derived from an EMBL/GenBank/DDBJ whole genome shotgun (WGS) entry which is preliminary data.</text>
</comment>
<keyword evidence="2" id="KW-1185">Reference proteome</keyword>
<protein>
    <submittedName>
        <fullName evidence="1">1843_t:CDS:1</fullName>
    </submittedName>
</protein>
<accession>A0ACA9PRQ7</accession>
<dbReference type="EMBL" id="CAJVPT010036548">
    <property type="protein sequence ID" value="CAG8714854.1"/>
    <property type="molecule type" value="Genomic_DNA"/>
</dbReference>
<sequence length="165" mass="18411">MDHAFPVPEHLPRARTQQPDISTQILTALGESSSMTIQSTDKWADEIDQAILQIKLSSQVLLQKSVHDRLHQESTAFDKQMRESKSVQVRLGSLVSKADSLSSDLTDPEILRHHSNLAQRSLDAEVIKKSLEALSDSRRSHQNLDNLVKAGNLPAAVLKCRELQD</sequence>
<reference evidence="1" key="1">
    <citation type="submission" date="2021-06" db="EMBL/GenBank/DDBJ databases">
        <authorList>
            <person name="Kallberg Y."/>
            <person name="Tangrot J."/>
            <person name="Rosling A."/>
        </authorList>
    </citation>
    <scope>NUCLEOTIDE SEQUENCE</scope>
    <source>
        <strain evidence="1">CL356</strain>
    </source>
</reference>
<gene>
    <name evidence="1" type="ORF">ACOLOM_LOCUS10853</name>
</gene>
<evidence type="ECO:0000313" key="1">
    <source>
        <dbReference type="EMBL" id="CAG8714854.1"/>
    </source>
</evidence>
<dbReference type="Proteomes" id="UP000789525">
    <property type="component" value="Unassembled WGS sequence"/>
</dbReference>
<proteinExistence type="predicted"/>
<name>A0ACA9PRQ7_9GLOM</name>
<feature type="non-terminal residue" evidence="1">
    <location>
        <position position="165"/>
    </location>
</feature>
<evidence type="ECO:0000313" key="2">
    <source>
        <dbReference type="Proteomes" id="UP000789525"/>
    </source>
</evidence>